<feature type="binding site" evidence="7">
    <location>
        <position position="414"/>
    </location>
    <ligand>
        <name>ADP</name>
        <dbReference type="ChEBI" id="CHEBI:456216"/>
    </ligand>
</feature>
<dbReference type="PIRSF" id="PIRSF000538">
    <property type="entry name" value="GlpK"/>
    <property type="match status" value="1"/>
</dbReference>
<evidence type="ECO:0000313" key="12">
    <source>
        <dbReference type="Proteomes" id="UP001054846"/>
    </source>
</evidence>
<dbReference type="CDD" id="cd07786">
    <property type="entry name" value="FGGY_EcGK_like"/>
    <property type="match status" value="1"/>
</dbReference>
<dbReference type="Pfam" id="PF00370">
    <property type="entry name" value="FGGY_N"/>
    <property type="match status" value="1"/>
</dbReference>
<feature type="domain" description="Carbohydrate kinase FGGY N-terminal" evidence="9">
    <location>
        <begin position="14"/>
        <end position="250"/>
    </location>
</feature>
<feature type="binding site" evidence="7">
    <location>
        <position position="266"/>
    </location>
    <ligand>
        <name>ADP</name>
        <dbReference type="ChEBI" id="CHEBI:456216"/>
    </ligand>
</feature>
<feature type="binding site" evidence="7">
    <location>
        <position position="21"/>
    </location>
    <ligand>
        <name>ATP</name>
        <dbReference type="ChEBI" id="CHEBI:30616"/>
    </ligand>
</feature>
<dbReference type="PANTHER" id="PTHR10196">
    <property type="entry name" value="SUGAR KINASE"/>
    <property type="match status" value="1"/>
</dbReference>
<evidence type="ECO:0000256" key="4">
    <source>
        <dbReference type="ARBA" id="ARBA00022777"/>
    </source>
</evidence>
<reference evidence="11 12" key="1">
    <citation type="journal article" date="2021" name="Genome Biol. Evol.">
        <title>Complete Genome Sequencing of a Novel Gloeobacter Species from a Waterfall Cave in Mexico.</title>
        <authorList>
            <person name="Saw J.H."/>
            <person name="Cardona T."/>
            <person name="Montejano G."/>
        </authorList>
    </citation>
    <scope>NUCLEOTIDE SEQUENCE [LARGE SCALE GENOMIC DNA]</scope>
    <source>
        <strain evidence="11">MG652769</strain>
    </source>
</reference>
<accession>A0ABY3PRL3</accession>
<evidence type="ECO:0000259" key="10">
    <source>
        <dbReference type="Pfam" id="PF02782"/>
    </source>
</evidence>
<dbReference type="SUPFAM" id="SSF53067">
    <property type="entry name" value="Actin-like ATPase domain"/>
    <property type="match status" value="2"/>
</dbReference>
<dbReference type="InterPro" id="IPR018484">
    <property type="entry name" value="FGGY_N"/>
</dbReference>
<dbReference type="HAMAP" id="MF_00186">
    <property type="entry name" value="Glycerol_kin"/>
    <property type="match status" value="1"/>
</dbReference>
<dbReference type="PROSITE" id="PS00445">
    <property type="entry name" value="FGGY_KINASES_2"/>
    <property type="match status" value="1"/>
</dbReference>
<feature type="binding site" evidence="7">
    <location>
        <position position="140"/>
    </location>
    <ligand>
        <name>sn-glycerol 3-phosphate</name>
        <dbReference type="ChEBI" id="CHEBI:57597"/>
    </ligand>
</feature>
<keyword evidence="5 7" id="KW-0319">Glycerol metabolism</keyword>
<feature type="binding site" evidence="7">
    <location>
        <position position="140"/>
    </location>
    <ligand>
        <name>glycerol</name>
        <dbReference type="ChEBI" id="CHEBI:17754"/>
    </ligand>
</feature>
<comment type="function">
    <text evidence="7">Key enzyme in the regulation of glycerol uptake and metabolism. Catalyzes the phosphorylation of glycerol to yield sn-glycerol 3-phosphate.</text>
</comment>
<keyword evidence="4 7" id="KW-0418">Kinase</keyword>
<dbReference type="PANTHER" id="PTHR10196:SF69">
    <property type="entry name" value="GLYCEROL KINASE"/>
    <property type="match status" value="1"/>
</dbReference>
<evidence type="ECO:0000256" key="6">
    <source>
        <dbReference type="ARBA" id="ARBA00022840"/>
    </source>
</evidence>
<dbReference type="RefSeq" id="WP_230843430.1">
    <property type="nucleotide sequence ID" value="NZ_CP063845.1"/>
</dbReference>
<evidence type="ECO:0000256" key="3">
    <source>
        <dbReference type="ARBA" id="ARBA00022741"/>
    </source>
</evidence>
<dbReference type="NCBIfam" id="NF000756">
    <property type="entry name" value="PRK00047.1"/>
    <property type="match status" value="1"/>
</dbReference>
<feature type="binding site" evidence="7">
    <location>
        <position position="244"/>
    </location>
    <ligand>
        <name>sn-glycerol 3-phosphate</name>
        <dbReference type="ChEBI" id="CHEBI:57597"/>
    </ligand>
</feature>
<keyword evidence="6 7" id="KW-0067">ATP-binding</keyword>
<dbReference type="InterPro" id="IPR043129">
    <property type="entry name" value="ATPase_NBD"/>
</dbReference>
<evidence type="ECO:0000256" key="1">
    <source>
        <dbReference type="ARBA" id="ARBA00009156"/>
    </source>
</evidence>
<feature type="binding site" evidence="7">
    <location>
        <position position="245"/>
    </location>
    <ligand>
        <name>glycerol</name>
        <dbReference type="ChEBI" id="CHEBI:17754"/>
    </ligand>
</feature>
<organism evidence="11 12">
    <name type="scientific">Gloeobacter morelensis MG652769</name>
    <dbReference type="NCBI Taxonomy" id="2781736"/>
    <lineage>
        <taxon>Bacteria</taxon>
        <taxon>Bacillati</taxon>
        <taxon>Cyanobacteriota</taxon>
        <taxon>Cyanophyceae</taxon>
        <taxon>Gloeobacterales</taxon>
        <taxon>Gloeobacteraceae</taxon>
        <taxon>Gloeobacter</taxon>
        <taxon>Gloeobacter morelensis</taxon>
    </lineage>
</organism>
<keyword evidence="12" id="KW-1185">Reference proteome</keyword>
<evidence type="ECO:0000256" key="2">
    <source>
        <dbReference type="ARBA" id="ARBA00022679"/>
    </source>
</evidence>
<dbReference type="GO" id="GO:0004370">
    <property type="term" value="F:glycerol kinase activity"/>
    <property type="evidence" value="ECO:0007669"/>
    <property type="project" value="UniProtKB-EC"/>
</dbReference>
<dbReference type="Pfam" id="PF02782">
    <property type="entry name" value="FGGY_C"/>
    <property type="match status" value="1"/>
</dbReference>
<feature type="binding site" evidence="7">
    <location>
        <position position="21"/>
    </location>
    <ligand>
        <name>ADP</name>
        <dbReference type="ChEBI" id="CHEBI:456216"/>
    </ligand>
</feature>
<evidence type="ECO:0000256" key="7">
    <source>
        <dbReference type="HAMAP-Rule" id="MF_00186"/>
    </source>
</evidence>
<feature type="binding site" evidence="7">
    <location>
        <position position="309"/>
    </location>
    <ligand>
        <name>ATP</name>
        <dbReference type="ChEBI" id="CHEBI:30616"/>
    </ligand>
</feature>
<feature type="binding site" evidence="7">
    <location>
        <position position="88"/>
    </location>
    <ligand>
        <name>glycerol</name>
        <dbReference type="ChEBI" id="CHEBI:17754"/>
    </ligand>
</feature>
<evidence type="ECO:0000313" key="11">
    <source>
        <dbReference type="EMBL" id="UFP96183.1"/>
    </source>
</evidence>
<dbReference type="InterPro" id="IPR000577">
    <property type="entry name" value="Carb_kinase_FGGY"/>
</dbReference>
<dbReference type="Proteomes" id="UP001054846">
    <property type="component" value="Chromosome"/>
</dbReference>
<dbReference type="NCBIfam" id="TIGR01311">
    <property type="entry name" value="glycerol_kin"/>
    <property type="match status" value="1"/>
</dbReference>
<dbReference type="InterPro" id="IPR018485">
    <property type="entry name" value="FGGY_C"/>
</dbReference>
<comment type="similarity">
    <text evidence="1 7 8">Belongs to the FGGY kinase family.</text>
</comment>
<feature type="domain" description="Carbohydrate kinase FGGY C-terminal" evidence="10">
    <location>
        <begin position="261"/>
        <end position="447"/>
    </location>
</feature>
<feature type="binding site" evidence="7">
    <location>
        <position position="309"/>
    </location>
    <ligand>
        <name>ADP</name>
        <dbReference type="ChEBI" id="CHEBI:456216"/>
    </ligand>
</feature>
<dbReference type="InterPro" id="IPR005999">
    <property type="entry name" value="Glycerol_kin"/>
</dbReference>
<comment type="pathway">
    <text evidence="7">Polyol metabolism; glycerol degradation via glycerol kinase pathway; sn-glycerol 3-phosphate from glycerol: step 1/1.</text>
</comment>
<protein>
    <recommendedName>
        <fullName evidence="7">Glycerol kinase</fullName>
        <ecNumber evidence="7">2.7.1.30</ecNumber>
    </recommendedName>
    <alternativeName>
        <fullName evidence="7">ATP:glycerol 3-phosphotransferase</fullName>
    </alternativeName>
    <alternativeName>
        <fullName evidence="7">Glycerokinase</fullName>
        <shortName evidence="7">GK</shortName>
    </alternativeName>
</protein>
<dbReference type="EMBL" id="CP063845">
    <property type="protein sequence ID" value="UFP96183.1"/>
    <property type="molecule type" value="Genomic_DNA"/>
</dbReference>
<feature type="binding site" evidence="7">
    <location>
        <position position="410"/>
    </location>
    <ligand>
        <name>ADP</name>
        <dbReference type="ChEBI" id="CHEBI:456216"/>
    </ligand>
</feature>
<sequence length="497" mass="53076">MVFASAGAAVSGAILALDLGTTGIRALLFDPSGAVVAGAYRELPQIYPQPGWVEHDPQAIWQLTSEVVAEVQAQSAARIAAVGLTNQRETCLLWDAATGTPHGNAIVWQDRRTAALCQKLRAEGWQAPIQQRTGLVIDAYFSATKLAWLLAHRQPYYPGLKAGTIDSWIIWKLTGGRVHATDTSNASRTMLFNLHARDWDPELLELLAIPAEILPAIKPSLGVLAETDARVLGYSAPIAGVLGDQQAALFAHGCDRPGLVKCTYGTGSFLVAHTGDHPIRSHHQLLTTVAWSDRTSTGYALEGALFTTGASVQWLRDGLGIIETADGSEALAASVPDSGGVYFVPALSGLGAPHWDMGARGLLIGLTRGSGRGQIARAVLEAIAFQTREVTDALAADMGTPLTRLKVDGGAVRNNLLMQLQADVLGVPVERPQLIDTTAQGAAFAAGLGIGFWRDYAELVAARPLDRVFEAGERQLALQAHYAVWQRAVERSRAWVR</sequence>
<feature type="binding site" evidence="7">
    <location>
        <position position="21"/>
    </location>
    <ligand>
        <name>sn-glycerol 3-phosphate</name>
        <dbReference type="ChEBI" id="CHEBI:57597"/>
    </ligand>
</feature>
<feature type="binding site" evidence="7">
    <location>
        <position position="266"/>
    </location>
    <ligand>
        <name>ATP</name>
        <dbReference type="ChEBI" id="CHEBI:30616"/>
    </ligand>
</feature>
<evidence type="ECO:0000256" key="5">
    <source>
        <dbReference type="ARBA" id="ARBA00022798"/>
    </source>
</evidence>
<feature type="binding site" evidence="7">
    <location>
        <position position="410"/>
    </location>
    <ligand>
        <name>ATP</name>
        <dbReference type="ChEBI" id="CHEBI:30616"/>
    </ligand>
</feature>
<feature type="binding site" evidence="7">
    <location>
        <position position="25"/>
    </location>
    <ligand>
        <name>ADP</name>
        <dbReference type="ChEBI" id="CHEBI:456216"/>
    </ligand>
</feature>
<comment type="activity regulation">
    <text evidence="7">Inhibited by fructose 1,6-bisphosphate (FBP).</text>
</comment>
<name>A0ABY3PRL3_9CYAN</name>
<feature type="binding site" evidence="7">
    <location>
        <position position="313"/>
    </location>
    <ligand>
        <name>ATP</name>
        <dbReference type="ChEBI" id="CHEBI:30616"/>
    </ligand>
</feature>
<dbReference type="Gene3D" id="3.30.420.40">
    <property type="match status" value="2"/>
</dbReference>
<comment type="caution">
    <text evidence="7">Lacks conserved residue(s) required for the propagation of feature annotation.</text>
</comment>
<feature type="binding site" evidence="7">
    <location>
        <position position="22"/>
    </location>
    <ligand>
        <name>ATP</name>
        <dbReference type="ChEBI" id="CHEBI:30616"/>
    </ligand>
</feature>
<keyword evidence="2 7" id="KW-0808">Transferase</keyword>
<evidence type="ECO:0000259" key="9">
    <source>
        <dbReference type="Pfam" id="PF00370"/>
    </source>
</evidence>
<feature type="binding site" evidence="7">
    <location>
        <position position="88"/>
    </location>
    <ligand>
        <name>sn-glycerol 3-phosphate</name>
        <dbReference type="ChEBI" id="CHEBI:57597"/>
    </ligand>
</feature>
<feature type="binding site" evidence="7">
    <location>
        <position position="244"/>
    </location>
    <ligand>
        <name>glycerol</name>
        <dbReference type="ChEBI" id="CHEBI:17754"/>
    </ligand>
</feature>
<dbReference type="EC" id="2.7.1.30" evidence="7"/>
<proteinExistence type="inferred from homology"/>
<feature type="binding site" evidence="7">
    <location>
        <position position="89"/>
    </location>
    <ligand>
        <name>sn-glycerol 3-phosphate</name>
        <dbReference type="ChEBI" id="CHEBI:57597"/>
    </ligand>
</feature>
<dbReference type="InterPro" id="IPR018483">
    <property type="entry name" value="Carb_kinase_FGGY_CS"/>
</dbReference>
<keyword evidence="3 7" id="KW-0547">Nucleotide-binding</keyword>
<gene>
    <name evidence="7 11" type="primary">glpK</name>
    <name evidence="11" type="ORF">ISF26_08250</name>
</gene>
<evidence type="ECO:0000256" key="8">
    <source>
        <dbReference type="RuleBase" id="RU003733"/>
    </source>
</evidence>
<comment type="catalytic activity">
    <reaction evidence="7">
        <text>glycerol + ATP = sn-glycerol 3-phosphate + ADP + H(+)</text>
        <dbReference type="Rhea" id="RHEA:21644"/>
        <dbReference type="ChEBI" id="CHEBI:15378"/>
        <dbReference type="ChEBI" id="CHEBI:17754"/>
        <dbReference type="ChEBI" id="CHEBI:30616"/>
        <dbReference type="ChEBI" id="CHEBI:57597"/>
        <dbReference type="ChEBI" id="CHEBI:456216"/>
        <dbReference type="EC" id="2.7.1.30"/>
    </reaction>
</comment>
<feature type="binding site" evidence="7">
    <location>
        <position position="89"/>
    </location>
    <ligand>
        <name>glycerol</name>
        <dbReference type="ChEBI" id="CHEBI:17754"/>
    </ligand>
</feature>